<dbReference type="GO" id="GO:0043161">
    <property type="term" value="P:proteasome-mediated ubiquitin-dependent protein catabolic process"/>
    <property type="evidence" value="ECO:0007669"/>
    <property type="project" value="UniProtKB-UniRule"/>
</dbReference>
<keyword evidence="2 5" id="KW-0227">DNA damage</keyword>
<dbReference type="PROSITE" id="PS50053">
    <property type="entry name" value="UBIQUITIN_2"/>
    <property type="match status" value="1"/>
</dbReference>
<dbReference type="GO" id="GO:0070628">
    <property type="term" value="F:proteasome binding"/>
    <property type="evidence" value="ECO:0007669"/>
    <property type="project" value="TreeGrafter"/>
</dbReference>
<dbReference type="InterPro" id="IPR029071">
    <property type="entry name" value="Ubiquitin-like_domsf"/>
</dbReference>
<dbReference type="Pfam" id="PF00240">
    <property type="entry name" value="ubiquitin"/>
    <property type="match status" value="1"/>
</dbReference>
<dbReference type="GO" id="GO:0031593">
    <property type="term" value="F:polyubiquitin modification-dependent protein binding"/>
    <property type="evidence" value="ECO:0007669"/>
    <property type="project" value="UniProtKB-UniRule"/>
</dbReference>
<feature type="compositionally biased region" description="Low complexity" evidence="6">
    <location>
        <begin position="210"/>
        <end position="228"/>
    </location>
</feature>
<keyword evidence="1" id="KW-0677">Repeat</keyword>
<dbReference type="GO" id="GO:0006289">
    <property type="term" value="P:nucleotide-excision repair"/>
    <property type="evidence" value="ECO:0007669"/>
    <property type="project" value="UniProtKB-UniRule"/>
</dbReference>
<proteinExistence type="inferred from homology"/>
<dbReference type="SMART" id="SM00213">
    <property type="entry name" value="UBQ"/>
    <property type="match status" value="1"/>
</dbReference>
<dbReference type="SUPFAM" id="SSF101238">
    <property type="entry name" value="XPC-binding domain"/>
    <property type="match status" value="1"/>
</dbReference>
<feature type="compositionally biased region" description="Low complexity" evidence="6">
    <location>
        <begin position="92"/>
        <end position="118"/>
    </location>
</feature>
<dbReference type="NCBIfam" id="TIGR00601">
    <property type="entry name" value="rad23"/>
    <property type="match status" value="1"/>
</dbReference>
<keyword evidence="3 5" id="KW-0234">DNA repair</keyword>
<feature type="region of interest" description="Disordered" evidence="6">
    <location>
        <begin position="92"/>
        <end position="151"/>
    </location>
</feature>
<protein>
    <recommendedName>
        <fullName evidence="5">UV excision repair protein RAD23</fullName>
    </recommendedName>
</protein>
<evidence type="ECO:0000313" key="10">
    <source>
        <dbReference type="Proteomes" id="UP001342314"/>
    </source>
</evidence>
<dbReference type="FunFam" id="1.10.8.10:FF:000002">
    <property type="entry name" value="UV excision repair protein RAD23 homolog"/>
    <property type="match status" value="1"/>
</dbReference>
<dbReference type="InterPro" id="IPR036353">
    <property type="entry name" value="XPC-bd_sf"/>
</dbReference>
<dbReference type="InterPro" id="IPR015940">
    <property type="entry name" value="UBA"/>
</dbReference>
<evidence type="ECO:0000256" key="6">
    <source>
        <dbReference type="SAM" id="MobiDB-lite"/>
    </source>
</evidence>
<dbReference type="InterPro" id="IPR000626">
    <property type="entry name" value="Ubiquitin-like_dom"/>
</dbReference>
<comment type="function">
    <text evidence="5">Multiubiquitin chain receptor involved in modulation of proteasomal degradation. Involved in nucleotide excision repair.</text>
</comment>
<dbReference type="Gene3D" id="1.10.10.540">
    <property type="entry name" value="XPC-binding domain"/>
    <property type="match status" value="1"/>
</dbReference>
<dbReference type="InterPro" id="IPR004806">
    <property type="entry name" value="Rad23"/>
</dbReference>
<dbReference type="PANTHER" id="PTHR10621">
    <property type="entry name" value="UV EXCISION REPAIR PROTEIN RAD23"/>
    <property type="match status" value="1"/>
</dbReference>
<evidence type="ECO:0000256" key="1">
    <source>
        <dbReference type="ARBA" id="ARBA00022737"/>
    </source>
</evidence>
<dbReference type="FunFam" id="1.10.8.10:FF:000003">
    <property type="entry name" value="UV excision repair protein RAD23 homolog"/>
    <property type="match status" value="1"/>
</dbReference>
<accession>A0AAV5GPP9</accession>
<dbReference type="EMBL" id="BQKY01000008">
    <property type="protein sequence ID" value="GJN91347.1"/>
    <property type="molecule type" value="Genomic_DNA"/>
</dbReference>
<keyword evidence="4 5" id="KW-0539">Nucleus</keyword>
<dbReference type="FunFam" id="3.10.20.90:FF:000254">
    <property type="entry name" value="UV excision repair protein Rad23"/>
    <property type="match status" value="1"/>
</dbReference>
<reference evidence="9 10" key="1">
    <citation type="submission" date="2021-12" db="EMBL/GenBank/DDBJ databases">
        <title>High titer production of polyol ester of fatty acids by Rhodotorula paludigena BS15 towards product separation-free biomass refinery.</title>
        <authorList>
            <person name="Mano J."/>
            <person name="Ono H."/>
            <person name="Tanaka T."/>
            <person name="Naito K."/>
            <person name="Sushida H."/>
            <person name="Ike M."/>
            <person name="Tokuyasu K."/>
            <person name="Kitaoka M."/>
        </authorList>
    </citation>
    <scope>NUCLEOTIDE SEQUENCE [LARGE SCALE GENOMIC DNA]</scope>
    <source>
        <strain evidence="9 10">BS15</strain>
    </source>
</reference>
<comment type="subcellular location">
    <subcellularLocation>
        <location evidence="5">Nucleus</location>
    </subcellularLocation>
    <subcellularLocation>
        <location evidence="5">Cytoplasm</location>
    </subcellularLocation>
</comment>
<dbReference type="SMART" id="SM00727">
    <property type="entry name" value="STI1"/>
    <property type="match status" value="1"/>
</dbReference>
<dbReference type="InterPro" id="IPR015360">
    <property type="entry name" value="XPC-bd"/>
</dbReference>
<feature type="domain" description="UBA" evidence="7">
    <location>
        <begin position="369"/>
        <end position="410"/>
    </location>
</feature>
<feature type="region of interest" description="Disordered" evidence="6">
    <location>
        <begin position="198"/>
        <end position="228"/>
    </location>
</feature>
<dbReference type="SUPFAM" id="SSF54236">
    <property type="entry name" value="Ubiquitin-like"/>
    <property type="match status" value="1"/>
</dbReference>
<dbReference type="GO" id="GO:0003684">
    <property type="term" value="F:damaged DNA binding"/>
    <property type="evidence" value="ECO:0007669"/>
    <property type="project" value="UniProtKB-UniRule"/>
</dbReference>
<dbReference type="InterPro" id="IPR009060">
    <property type="entry name" value="UBA-like_sf"/>
</dbReference>
<evidence type="ECO:0000259" key="8">
    <source>
        <dbReference type="PROSITE" id="PS50053"/>
    </source>
</evidence>
<feature type="domain" description="Ubiquitin-like" evidence="8">
    <location>
        <begin position="2"/>
        <end position="77"/>
    </location>
</feature>
<dbReference type="GO" id="GO:0005829">
    <property type="term" value="C:cytosol"/>
    <property type="evidence" value="ECO:0007669"/>
    <property type="project" value="TreeGrafter"/>
</dbReference>
<comment type="similarity">
    <text evidence="5">Belongs to the RAD23 family.</text>
</comment>
<dbReference type="PANTHER" id="PTHR10621:SF0">
    <property type="entry name" value="UV EXCISION REPAIR PROTEIN RAD23"/>
    <property type="match status" value="1"/>
</dbReference>
<dbReference type="CDD" id="cd01805">
    <property type="entry name" value="Ubl_Rad23"/>
    <property type="match status" value="1"/>
</dbReference>
<dbReference type="InterPro" id="IPR006636">
    <property type="entry name" value="STI1_HS-bd"/>
</dbReference>
<dbReference type="SUPFAM" id="SSF46934">
    <property type="entry name" value="UBA-like"/>
    <property type="match status" value="2"/>
</dbReference>
<sequence length="416" mass="42556">MVRIQFKTLQQKQFFIEAEPSETVADLKKKIETEQGFAVANQKIIFSGKVLPDDKTVGDANFKEKDFCVVMVTKPKAAPAAAPAAPAASTSAPAAAPAAPAPAAVPQTPAQPSATPVAPNAPGPAPAAAAPATTEAETPAPANQPGDSSASFLAGSALETSISEMVSMGFPRDQVQRAMRASFNNPHRAVEYLMTGIPETAPEPAPAPVPSAANPPGTPSPVGAGAAAPLAATPAPAAAPAAPNAPRNLFEAAAAARSQPQPAAGAGAGAAAGGAAPSAELAALRSTPIFSQLRSLVQQNPALLQPFLQQLGASNPELLTLIERNQAEFVEFLQEGAEDGEGVDALLDQFGDDDGEGGGPGGAQYIQVTEEERAAIERLVAMGFDRQLAIQAYIACDRNEELAANYLLENQFDFDD</sequence>
<dbReference type="GO" id="GO:0005654">
    <property type="term" value="C:nucleoplasm"/>
    <property type="evidence" value="ECO:0007669"/>
    <property type="project" value="TreeGrafter"/>
</dbReference>
<evidence type="ECO:0000256" key="2">
    <source>
        <dbReference type="ARBA" id="ARBA00022763"/>
    </source>
</evidence>
<dbReference type="Pfam" id="PF00627">
    <property type="entry name" value="UBA"/>
    <property type="match status" value="2"/>
</dbReference>
<dbReference type="Gene3D" id="3.10.20.90">
    <property type="entry name" value="Phosphatidylinositol 3-kinase Catalytic Subunit, Chain A, domain 1"/>
    <property type="match status" value="1"/>
</dbReference>
<dbReference type="SMART" id="SM00165">
    <property type="entry name" value="UBA"/>
    <property type="match status" value="2"/>
</dbReference>
<organism evidence="9 10">
    <name type="scientific">Rhodotorula paludigena</name>
    <dbReference type="NCBI Taxonomy" id="86838"/>
    <lineage>
        <taxon>Eukaryota</taxon>
        <taxon>Fungi</taxon>
        <taxon>Dikarya</taxon>
        <taxon>Basidiomycota</taxon>
        <taxon>Pucciniomycotina</taxon>
        <taxon>Microbotryomycetes</taxon>
        <taxon>Sporidiobolales</taxon>
        <taxon>Sporidiobolaceae</taxon>
        <taxon>Rhodotorula</taxon>
    </lineage>
</organism>
<gene>
    <name evidence="9" type="ORF">Rhopal_004368-T1</name>
</gene>
<dbReference type="PRINTS" id="PR01839">
    <property type="entry name" value="RAD23PROTEIN"/>
</dbReference>
<dbReference type="Gene3D" id="1.10.8.10">
    <property type="entry name" value="DNA helicase RuvA subunit, C-terminal domain"/>
    <property type="match status" value="2"/>
</dbReference>
<feature type="domain" description="UBA" evidence="7">
    <location>
        <begin position="156"/>
        <end position="196"/>
    </location>
</feature>
<feature type="compositionally biased region" description="Low complexity" evidence="6">
    <location>
        <begin position="126"/>
        <end position="141"/>
    </location>
</feature>
<evidence type="ECO:0000259" key="7">
    <source>
        <dbReference type="PROSITE" id="PS50030"/>
    </source>
</evidence>
<dbReference type="CDD" id="cd14281">
    <property type="entry name" value="UBA2_Rad23_like"/>
    <property type="match status" value="1"/>
</dbReference>
<dbReference type="PROSITE" id="PS50030">
    <property type="entry name" value="UBA"/>
    <property type="match status" value="2"/>
</dbReference>
<dbReference type="AlphaFoldDB" id="A0AAV5GPP9"/>
<evidence type="ECO:0000256" key="5">
    <source>
        <dbReference type="RuleBase" id="RU367049"/>
    </source>
</evidence>
<keyword evidence="10" id="KW-1185">Reference proteome</keyword>
<keyword evidence="5" id="KW-0963">Cytoplasm</keyword>
<name>A0AAV5GPP9_9BASI</name>
<dbReference type="GO" id="GO:0043130">
    <property type="term" value="F:ubiquitin binding"/>
    <property type="evidence" value="ECO:0007669"/>
    <property type="project" value="UniProtKB-UniRule"/>
</dbReference>
<evidence type="ECO:0000256" key="3">
    <source>
        <dbReference type="ARBA" id="ARBA00023204"/>
    </source>
</evidence>
<dbReference type="Pfam" id="PF09280">
    <property type="entry name" value="XPC-binding"/>
    <property type="match status" value="1"/>
</dbReference>
<evidence type="ECO:0000313" key="9">
    <source>
        <dbReference type="EMBL" id="GJN91347.1"/>
    </source>
</evidence>
<evidence type="ECO:0000256" key="4">
    <source>
        <dbReference type="ARBA" id="ARBA00023242"/>
    </source>
</evidence>
<comment type="caution">
    <text evidence="9">The sequence shown here is derived from an EMBL/GenBank/DDBJ whole genome shotgun (WGS) entry which is preliminary data.</text>
</comment>
<dbReference type="Proteomes" id="UP001342314">
    <property type="component" value="Unassembled WGS sequence"/>
</dbReference>